<dbReference type="EMBL" id="JACEIK010004766">
    <property type="protein sequence ID" value="MCD9646372.1"/>
    <property type="molecule type" value="Genomic_DNA"/>
</dbReference>
<accession>A0ABS8VJF6</accession>
<protein>
    <submittedName>
        <fullName evidence="1">Uncharacterized protein</fullName>
    </submittedName>
</protein>
<proteinExistence type="predicted"/>
<name>A0ABS8VJF6_DATST</name>
<evidence type="ECO:0000313" key="1">
    <source>
        <dbReference type="EMBL" id="MCD9646372.1"/>
    </source>
</evidence>
<reference evidence="1 2" key="1">
    <citation type="journal article" date="2021" name="BMC Genomics">
        <title>Datura genome reveals duplications of psychoactive alkaloid biosynthetic genes and high mutation rate following tissue culture.</title>
        <authorList>
            <person name="Rajewski A."/>
            <person name="Carter-House D."/>
            <person name="Stajich J."/>
            <person name="Litt A."/>
        </authorList>
    </citation>
    <scope>NUCLEOTIDE SEQUENCE [LARGE SCALE GENOMIC DNA]</scope>
    <source>
        <strain evidence="1">AR-01</strain>
    </source>
</reference>
<gene>
    <name evidence="1" type="ORF">HAX54_036145</name>
</gene>
<sequence length="130" mass="15180">MEFSLSNLHRNKNMQHVALVCVKKFLVGSKNENQNSLPFRLNLHILLSRFDYQKVPREFYDMTILMKVGQNIETLLKLDTCISTTTHGRYAFLCIQVPLEHVTSAKSCILLVLPDKKFNTRVSTYYARLW</sequence>
<organism evidence="1 2">
    <name type="scientific">Datura stramonium</name>
    <name type="common">Jimsonweed</name>
    <name type="synonym">Common thornapple</name>
    <dbReference type="NCBI Taxonomy" id="4076"/>
    <lineage>
        <taxon>Eukaryota</taxon>
        <taxon>Viridiplantae</taxon>
        <taxon>Streptophyta</taxon>
        <taxon>Embryophyta</taxon>
        <taxon>Tracheophyta</taxon>
        <taxon>Spermatophyta</taxon>
        <taxon>Magnoliopsida</taxon>
        <taxon>eudicotyledons</taxon>
        <taxon>Gunneridae</taxon>
        <taxon>Pentapetalae</taxon>
        <taxon>asterids</taxon>
        <taxon>lamiids</taxon>
        <taxon>Solanales</taxon>
        <taxon>Solanaceae</taxon>
        <taxon>Solanoideae</taxon>
        <taxon>Datureae</taxon>
        <taxon>Datura</taxon>
    </lineage>
</organism>
<keyword evidence="2" id="KW-1185">Reference proteome</keyword>
<dbReference type="Proteomes" id="UP000823775">
    <property type="component" value="Unassembled WGS sequence"/>
</dbReference>
<evidence type="ECO:0000313" key="2">
    <source>
        <dbReference type="Proteomes" id="UP000823775"/>
    </source>
</evidence>
<comment type="caution">
    <text evidence="1">The sequence shown here is derived from an EMBL/GenBank/DDBJ whole genome shotgun (WGS) entry which is preliminary data.</text>
</comment>